<accession>A0ACD4NWW8</accession>
<proteinExistence type="predicted"/>
<dbReference type="Proteomes" id="UP001163223">
    <property type="component" value="Chromosome"/>
</dbReference>
<evidence type="ECO:0000313" key="2">
    <source>
        <dbReference type="Proteomes" id="UP001163223"/>
    </source>
</evidence>
<gene>
    <name evidence="1" type="ORF">OXU80_26375</name>
</gene>
<evidence type="ECO:0000313" key="1">
    <source>
        <dbReference type="EMBL" id="WAJ31600.1"/>
    </source>
</evidence>
<protein>
    <submittedName>
        <fullName evidence="1">Helix-turn-helix domain-containing protein</fullName>
    </submittedName>
</protein>
<dbReference type="EMBL" id="CP113520">
    <property type="protein sequence ID" value="WAJ31600.1"/>
    <property type="molecule type" value="Genomic_DNA"/>
</dbReference>
<organism evidence="1 2">
    <name type="scientific">Antarcticirhabdus aurantiaca</name>
    <dbReference type="NCBI Taxonomy" id="2606717"/>
    <lineage>
        <taxon>Bacteria</taxon>
        <taxon>Pseudomonadati</taxon>
        <taxon>Pseudomonadota</taxon>
        <taxon>Alphaproteobacteria</taxon>
        <taxon>Hyphomicrobiales</taxon>
        <taxon>Aurantimonadaceae</taxon>
        <taxon>Antarcticirhabdus</taxon>
    </lineage>
</organism>
<keyword evidence="2" id="KW-1185">Reference proteome</keyword>
<reference evidence="1" key="1">
    <citation type="submission" date="2022-11" db="EMBL/GenBank/DDBJ databases">
        <title>beta-Carotene-producing bacterium, Jeongeuplla avenae sp. nov., alleviates the salt stress of Arabidopsis seedlings.</title>
        <authorList>
            <person name="Jiang L."/>
            <person name="Lee J."/>
        </authorList>
    </citation>
    <scope>NUCLEOTIDE SEQUENCE</scope>
    <source>
        <strain evidence="1">DY_R2A_6</strain>
    </source>
</reference>
<sequence length="252" mass="26447">MTDLRTGGGIAATAFLMGDPARAAMLAALLGGQALTAGELAAEAGITAQTASSHLVRLVEGGLVAVERQGRHRYVRLASPAVAEALEGLMALASPAVTTTATRRPRGPRDAAMRLARTCYDHMAGRLGVALADALERDGRLRLDSGAGLVTPAGEAVFPAFGIDLAGPATARRPLCRTCLDWSERRPHLAGRLGAALLARSLELGWVARAPKSRTLAITPAGERGFVDVFRCEPVWHAPDAAEARRAVERQH</sequence>
<name>A0ACD4NWW8_9HYPH</name>